<evidence type="ECO:0000313" key="3">
    <source>
        <dbReference type="Proteomes" id="UP000326921"/>
    </source>
</evidence>
<keyword evidence="3" id="KW-1185">Reference proteome</keyword>
<evidence type="ECO:0008006" key="4">
    <source>
        <dbReference type="Google" id="ProtNLM"/>
    </source>
</evidence>
<dbReference type="KEGG" id="sphe:GFH32_10350"/>
<evidence type="ECO:0000256" key="1">
    <source>
        <dbReference type="SAM" id="SignalP"/>
    </source>
</evidence>
<keyword evidence="1" id="KW-0732">Signal</keyword>
<proteinExistence type="predicted"/>
<dbReference type="AlphaFoldDB" id="A0A5Q0QGE0"/>
<dbReference type="EMBL" id="CP045652">
    <property type="protein sequence ID" value="QGA26702.1"/>
    <property type="molecule type" value="Genomic_DNA"/>
</dbReference>
<gene>
    <name evidence="2" type="ORF">GFH32_10350</name>
</gene>
<sequence length="199" mass="22584">MKSYFLLPLFLTGLTQVVYAQQDYYINNTQDTIYGSISKNFMTSALSFKMGDDSKSVRLRPEDFTYAKDSEKGITFISAFDEYDRNKRKRSIFASTSSGPIYIIEKSSAAYMSSNPSGGSLVPMAKSAEYWIHKKGSDVVLFFNSMGPFGSAKDNRILKLKNMIDDEPVTLALLETDKNKKITAKELYELVEDYNIRKQ</sequence>
<name>A0A5Q0QGE0_9SPHI</name>
<reference evidence="2 3" key="1">
    <citation type="submission" date="2019-10" db="EMBL/GenBank/DDBJ databases">
        <authorList>
            <person name="Dong K."/>
        </authorList>
    </citation>
    <scope>NUCLEOTIDE SEQUENCE [LARGE SCALE GENOMIC DNA]</scope>
    <source>
        <strain evidence="3">dk4302</strain>
    </source>
</reference>
<dbReference type="Proteomes" id="UP000326921">
    <property type="component" value="Chromosome"/>
</dbReference>
<dbReference type="RefSeq" id="WP_153511552.1">
    <property type="nucleotide sequence ID" value="NZ_CP045652.1"/>
</dbReference>
<feature type="chain" id="PRO_5024866381" description="EF-hand domain-containing protein" evidence="1">
    <location>
        <begin position="21"/>
        <end position="199"/>
    </location>
</feature>
<organism evidence="2 3">
    <name type="scientific">Sphingobacterium zhuxiongii</name>
    <dbReference type="NCBI Taxonomy" id="2662364"/>
    <lineage>
        <taxon>Bacteria</taxon>
        <taxon>Pseudomonadati</taxon>
        <taxon>Bacteroidota</taxon>
        <taxon>Sphingobacteriia</taxon>
        <taxon>Sphingobacteriales</taxon>
        <taxon>Sphingobacteriaceae</taxon>
        <taxon>Sphingobacterium</taxon>
    </lineage>
</organism>
<feature type="signal peptide" evidence="1">
    <location>
        <begin position="1"/>
        <end position="20"/>
    </location>
</feature>
<evidence type="ECO:0000313" key="2">
    <source>
        <dbReference type="EMBL" id="QGA26702.1"/>
    </source>
</evidence>
<accession>A0A5Q0QGE0</accession>
<protein>
    <recommendedName>
        <fullName evidence="4">EF-hand domain-containing protein</fullName>
    </recommendedName>
</protein>